<gene>
    <name evidence="1" type="ORF">PAXRUDRAFT_117306</name>
</gene>
<evidence type="ECO:0000313" key="1">
    <source>
        <dbReference type="EMBL" id="KIK96191.1"/>
    </source>
</evidence>
<proteinExistence type="predicted"/>
<dbReference type="Proteomes" id="UP000054538">
    <property type="component" value="Unassembled WGS sequence"/>
</dbReference>
<protein>
    <submittedName>
        <fullName evidence="1">Unplaced genomic scaffold scaffold_177, whole genome shotgun sequence</fullName>
    </submittedName>
</protein>
<reference evidence="2" key="2">
    <citation type="submission" date="2015-01" db="EMBL/GenBank/DDBJ databases">
        <title>Evolutionary Origins and Diversification of the Mycorrhizal Mutualists.</title>
        <authorList>
            <consortium name="DOE Joint Genome Institute"/>
            <consortium name="Mycorrhizal Genomics Consortium"/>
            <person name="Kohler A."/>
            <person name="Kuo A."/>
            <person name="Nagy L.G."/>
            <person name="Floudas D."/>
            <person name="Copeland A."/>
            <person name="Barry K.W."/>
            <person name="Cichocki N."/>
            <person name="Veneault-Fourrey C."/>
            <person name="LaButti K."/>
            <person name="Lindquist E.A."/>
            <person name="Lipzen A."/>
            <person name="Lundell T."/>
            <person name="Morin E."/>
            <person name="Murat C."/>
            <person name="Riley R."/>
            <person name="Ohm R."/>
            <person name="Sun H."/>
            <person name="Tunlid A."/>
            <person name="Henrissat B."/>
            <person name="Grigoriev I.V."/>
            <person name="Hibbett D.S."/>
            <person name="Martin F."/>
        </authorList>
    </citation>
    <scope>NUCLEOTIDE SEQUENCE [LARGE SCALE GENOMIC DNA]</scope>
    <source>
        <strain evidence="2">Ve08.2h10</strain>
    </source>
</reference>
<dbReference type="InParanoid" id="A0A0D0DZS3"/>
<dbReference type="EMBL" id="KN824999">
    <property type="protein sequence ID" value="KIK96191.1"/>
    <property type="molecule type" value="Genomic_DNA"/>
</dbReference>
<name>A0A0D0DZS3_9AGAM</name>
<feature type="non-terminal residue" evidence="1">
    <location>
        <position position="93"/>
    </location>
</feature>
<accession>A0A0D0DZS3</accession>
<keyword evidence="2" id="KW-1185">Reference proteome</keyword>
<feature type="non-terminal residue" evidence="1">
    <location>
        <position position="1"/>
    </location>
</feature>
<evidence type="ECO:0000313" key="2">
    <source>
        <dbReference type="Proteomes" id="UP000054538"/>
    </source>
</evidence>
<dbReference type="AlphaFoldDB" id="A0A0D0DZS3"/>
<sequence>LEMGANFSEEESAFQLLIGLPQTSEWRMFKSQVKQWLHDACSGTVITSALNNGGSISATFQHNPLTFESCSTCICSEASHQLNEKALASPGFE</sequence>
<reference evidence="1 2" key="1">
    <citation type="submission" date="2014-04" db="EMBL/GenBank/DDBJ databases">
        <authorList>
            <consortium name="DOE Joint Genome Institute"/>
            <person name="Kuo A."/>
            <person name="Kohler A."/>
            <person name="Jargeat P."/>
            <person name="Nagy L.G."/>
            <person name="Floudas D."/>
            <person name="Copeland A."/>
            <person name="Barry K.W."/>
            <person name="Cichocki N."/>
            <person name="Veneault-Fourrey C."/>
            <person name="LaButti K."/>
            <person name="Lindquist E.A."/>
            <person name="Lipzen A."/>
            <person name="Lundell T."/>
            <person name="Morin E."/>
            <person name="Murat C."/>
            <person name="Sun H."/>
            <person name="Tunlid A."/>
            <person name="Henrissat B."/>
            <person name="Grigoriev I.V."/>
            <person name="Hibbett D.S."/>
            <person name="Martin F."/>
            <person name="Nordberg H.P."/>
            <person name="Cantor M.N."/>
            <person name="Hua S.X."/>
        </authorList>
    </citation>
    <scope>NUCLEOTIDE SEQUENCE [LARGE SCALE GENOMIC DNA]</scope>
    <source>
        <strain evidence="1 2">Ve08.2h10</strain>
    </source>
</reference>
<organism evidence="1 2">
    <name type="scientific">Paxillus rubicundulus Ve08.2h10</name>
    <dbReference type="NCBI Taxonomy" id="930991"/>
    <lineage>
        <taxon>Eukaryota</taxon>
        <taxon>Fungi</taxon>
        <taxon>Dikarya</taxon>
        <taxon>Basidiomycota</taxon>
        <taxon>Agaricomycotina</taxon>
        <taxon>Agaricomycetes</taxon>
        <taxon>Agaricomycetidae</taxon>
        <taxon>Boletales</taxon>
        <taxon>Paxilineae</taxon>
        <taxon>Paxillaceae</taxon>
        <taxon>Paxillus</taxon>
    </lineage>
</organism>
<dbReference type="OrthoDB" id="2688793at2759"/>
<dbReference type="HOGENOM" id="CLU_105951_1_0_1"/>